<dbReference type="PANTHER" id="PTHR19303:SF57">
    <property type="entry name" value="HTH CENPB-TYPE DOMAIN-CONTAINING PROTEIN"/>
    <property type="match status" value="1"/>
</dbReference>
<dbReference type="PANTHER" id="PTHR19303">
    <property type="entry name" value="TRANSPOSON"/>
    <property type="match status" value="1"/>
</dbReference>
<feature type="domain" description="DDE-1" evidence="1">
    <location>
        <begin position="50"/>
        <end position="181"/>
    </location>
</feature>
<dbReference type="Proteomes" id="UP001162162">
    <property type="component" value="Unassembled WGS sequence"/>
</dbReference>
<keyword evidence="3" id="KW-1185">Reference proteome</keyword>
<dbReference type="Pfam" id="PF03184">
    <property type="entry name" value="DDE_1"/>
    <property type="match status" value="1"/>
</dbReference>
<gene>
    <name evidence="2" type="ORF">NQ318_010158</name>
</gene>
<evidence type="ECO:0000313" key="2">
    <source>
        <dbReference type="EMBL" id="KAJ8941411.1"/>
    </source>
</evidence>
<comment type="caution">
    <text evidence="2">The sequence shown here is derived from an EMBL/GenBank/DDBJ whole genome shotgun (WGS) entry which is preliminary data.</text>
</comment>
<dbReference type="InterPro" id="IPR036397">
    <property type="entry name" value="RNaseH_sf"/>
</dbReference>
<organism evidence="2 3">
    <name type="scientific">Aromia moschata</name>
    <dbReference type="NCBI Taxonomy" id="1265417"/>
    <lineage>
        <taxon>Eukaryota</taxon>
        <taxon>Metazoa</taxon>
        <taxon>Ecdysozoa</taxon>
        <taxon>Arthropoda</taxon>
        <taxon>Hexapoda</taxon>
        <taxon>Insecta</taxon>
        <taxon>Pterygota</taxon>
        <taxon>Neoptera</taxon>
        <taxon>Endopterygota</taxon>
        <taxon>Coleoptera</taxon>
        <taxon>Polyphaga</taxon>
        <taxon>Cucujiformia</taxon>
        <taxon>Chrysomeloidea</taxon>
        <taxon>Cerambycidae</taxon>
        <taxon>Cerambycinae</taxon>
        <taxon>Callichromatini</taxon>
        <taxon>Aromia</taxon>
    </lineage>
</organism>
<reference evidence="2" key="1">
    <citation type="journal article" date="2023" name="Insect Mol. Biol.">
        <title>Genome sequencing provides insights into the evolution of gene families encoding plant cell wall-degrading enzymes in longhorned beetles.</title>
        <authorList>
            <person name="Shin N.R."/>
            <person name="Okamura Y."/>
            <person name="Kirsch R."/>
            <person name="Pauchet Y."/>
        </authorList>
    </citation>
    <scope>NUCLEOTIDE SEQUENCE</scope>
    <source>
        <strain evidence="2">AMC_N1</strain>
    </source>
</reference>
<dbReference type="InterPro" id="IPR004875">
    <property type="entry name" value="DDE_SF_endonuclease_dom"/>
</dbReference>
<sequence>MNELKVKQALHKIFNLEEKGCHLTLHHSQSVLASKGAKRAHLISKEHAENVTVVACVSVSGQAIPPIIIFKGLRNLDTFNDNLPPGSVVEMSVKGSMTKELFLKWIHYFAKSKTPSTVLLILDGASCHMDIGVFDLAKMYQISILCLPSKTTHELQPLDKAVFRSFEHFWESELLKYWEQNPSVTEWVTGIEHTKWVQIHWNILLRPISYS</sequence>
<evidence type="ECO:0000259" key="1">
    <source>
        <dbReference type="Pfam" id="PF03184"/>
    </source>
</evidence>
<dbReference type="Gene3D" id="3.30.420.10">
    <property type="entry name" value="Ribonuclease H-like superfamily/Ribonuclease H"/>
    <property type="match status" value="1"/>
</dbReference>
<name>A0AAV8XST1_9CUCU</name>
<dbReference type="EMBL" id="JAPWTK010000374">
    <property type="protein sequence ID" value="KAJ8941411.1"/>
    <property type="molecule type" value="Genomic_DNA"/>
</dbReference>
<dbReference type="GO" id="GO:0003677">
    <property type="term" value="F:DNA binding"/>
    <property type="evidence" value="ECO:0007669"/>
    <property type="project" value="TreeGrafter"/>
</dbReference>
<protein>
    <recommendedName>
        <fullName evidence="1">DDE-1 domain-containing protein</fullName>
    </recommendedName>
</protein>
<proteinExistence type="predicted"/>
<dbReference type="GO" id="GO:0005634">
    <property type="term" value="C:nucleus"/>
    <property type="evidence" value="ECO:0007669"/>
    <property type="project" value="TreeGrafter"/>
</dbReference>
<dbReference type="AlphaFoldDB" id="A0AAV8XST1"/>
<evidence type="ECO:0000313" key="3">
    <source>
        <dbReference type="Proteomes" id="UP001162162"/>
    </source>
</evidence>
<accession>A0AAV8XST1</accession>
<dbReference type="InterPro" id="IPR050863">
    <property type="entry name" value="CenT-Element_Derived"/>
</dbReference>